<dbReference type="EMBL" id="CP119311">
    <property type="protein sequence ID" value="WEK33635.1"/>
    <property type="molecule type" value="Genomic_DNA"/>
</dbReference>
<organism evidence="7 8">
    <name type="scientific">Candidatus Pseudobacter hemicellulosilyticus</name>
    <dbReference type="NCBI Taxonomy" id="3121375"/>
    <lineage>
        <taxon>Bacteria</taxon>
        <taxon>Pseudomonadati</taxon>
        <taxon>Bacteroidota</taxon>
        <taxon>Chitinophagia</taxon>
        <taxon>Chitinophagales</taxon>
        <taxon>Chitinophagaceae</taxon>
        <taxon>Pseudobacter</taxon>
    </lineage>
</organism>
<dbReference type="Proteomes" id="UP001220610">
    <property type="component" value="Chromosome"/>
</dbReference>
<keyword evidence="2" id="KW-0805">Transcription regulation</keyword>
<feature type="domain" description="RNA polymerase sigma-70 region 2" evidence="5">
    <location>
        <begin position="16"/>
        <end position="80"/>
    </location>
</feature>
<evidence type="ECO:0000259" key="5">
    <source>
        <dbReference type="Pfam" id="PF04542"/>
    </source>
</evidence>
<dbReference type="Gene3D" id="1.10.10.10">
    <property type="entry name" value="Winged helix-like DNA-binding domain superfamily/Winged helix DNA-binding domain"/>
    <property type="match status" value="1"/>
</dbReference>
<dbReference type="Pfam" id="PF04542">
    <property type="entry name" value="Sigma70_r2"/>
    <property type="match status" value="1"/>
</dbReference>
<dbReference type="InterPro" id="IPR013325">
    <property type="entry name" value="RNA_pol_sigma_r2"/>
</dbReference>
<dbReference type="GO" id="GO:0003677">
    <property type="term" value="F:DNA binding"/>
    <property type="evidence" value="ECO:0007669"/>
    <property type="project" value="InterPro"/>
</dbReference>
<evidence type="ECO:0000313" key="8">
    <source>
        <dbReference type="Proteomes" id="UP001220610"/>
    </source>
</evidence>
<evidence type="ECO:0000256" key="1">
    <source>
        <dbReference type="ARBA" id="ARBA00010641"/>
    </source>
</evidence>
<dbReference type="SUPFAM" id="SSF88659">
    <property type="entry name" value="Sigma3 and sigma4 domains of RNA polymerase sigma factors"/>
    <property type="match status" value="1"/>
</dbReference>
<dbReference type="InterPro" id="IPR007627">
    <property type="entry name" value="RNA_pol_sigma70_r2"/>
</dbReference>
<evidence type="ECO:0000256" key="4">
    <source>
        <dbReference type="ARBA" id="ARBA00023163"/>
    </source>
</evidence>
<name>A0AAJ6BDH5_9BACT</name>
<dbReference type="Gene3D" id="1.10.1740.10">
    <property type="match status" value="1"/>
</dbReference>
<keyword evidence="3" id="KW-0731">Sigma factor</keyword>
<evidence type="ECO:0000259" key="6">
    <source>
        <dbReference type="Pfam" id="PF08281"/>
    </source>
</evidence>
<dbReference type="InterPro" id="IPR014327">
    <property type="entry name" value="RNA_pol_sigma70_bacteroid"/>
</dbReference>
<sequence>MLQQIAAGDQAAFALLFDQHHARTHQIAYAITRSEAAAEELVQDIFLKLWLRRAELQQVQDFDAYLFIVTRNESLTALKRMLRRREQLRSLLLSGETLDNSADGRILEKDFERFLEAAIRKLPAQQQQVYRLSREKGLSRDEIADLLSLSPNTVKTHLSQALKSVRAYCVANIDSPAMLVILLSVTAERGAC</sequence>
<dbReference type="InterPro" id="IPR014284">
    <property type="entry name" value="RNA_pol_sigma-70_dom"/>
</dbReference>
<dbReference type="SUPFAM" id="SSF88946">
    <property type="entry name" value="Sigma2 domain of RNA polymerase sigma factors"/>
    <property type="match status" value="1"/>
</dbReference>
<dbReference type="AlphaFoldDB" id="A0AAJ6BDH5"/>
<protein>
    <submittedName>
        <fullName evidence="7">RNA polymerase sigma-70 factor</fullName>
    </submittedName>
</protein>
<evidence type="ECO:0000256" key="3">
    <source>
        <dbReference type="ARBA" id="ARBA00023082"/>
    </source>
</evidence>
<dbReference type="NCBIfam" id="TIGR02985">
    <property type="entry name" value="Sig70_bacteroi1"/>
    <property type="match status" value="1"/>
</dbReference>
<dbReference type="InterPro" id="IPR013324">
    <property type="entry name" value="RNA_pol_sigma_r3/r4-like"/>
</dbReference>
<dbReference type="NCBIfam" id="TIGR02937">
    <property type="entry name" value="sigma70-ECF"/>
    <property type="match status" value="1"/>
</dbReference>
<dbReference type="PANTHER" id="PTHR43133:SF46">
    <property type="entry name" value="RNA POLYMERASE SIGMA-70 FACTOR ECF SUBFAMILY"/>
    <property type="match status" value="1"/>
</dbReference>
<dbReference type="InterPro" id="IPR039425">
    <property type="entry name" value="RNA_pol_sigma-70-like"/>
</dbReference>
<dbReference type="PANTHER" id="PTHR43133">
    <property type="entry name" value="RNA POLYMERASE ECF-TYPE SIGMA FACTO"/>
    <property type="match status" value="1"/>
</dbReference>
<reference evidence="7" key="1">
    <citation type="submission" date="2023-03" db="EMBL/GenBank/DDBJ databases">
        <title>Andean soil-derived lignocellulolytic bacterial consortium as a source of novel taxa and putative plastic-active enzymes.</title>
        <authorList>
            <person name="Diaz-Garcia L."/>
            <person name="Chuvochina M."/>
            <person name="Feuerriegel G."/>
            <person name="Bunk B."/>
            <person name="Sproer C."/>
            <person name="Streit W.R."/>
            <person name="Rodriguez L.M."/>
            <person name="Overmann J."/>
            <person name="Jimenez D.J."/>
        </authorList>
    </citation>
    <scope>NUCLEOTIDE SEQUENCE</scope>
    <source>
        <strain evidence="7">MAG 7</strain>
    </source>
</reference>
<proteinExistence type="inferred from homology"/>
<evidence type="ECO:0000313" key="7">
    <source>
        <dbReference type="EMBL" id="WEK33635.1"/>
    </source>
</evidence>
<dbReference type="InterPro" id="IPR036388">
    <property type="entry name" value="WH-like_DNA-bd_sf"/>
</dbReference>
<dbReference type="Pfam" id="PF08281">
    <property type="entry name" value="Sigma70_r4_2"/>
    <property type="match status" value="1"/>
</dbReference>
<feature type="domain" description="RNA polymerase sigma factor 70 region 4 type 2" evidence="6">
    <location>
        <begin position="115"/>
        <end position="164"/>
    </location>
</feature>
<dbReference type="GO" id="GO:0016987">
    <property type="term" value="F:sigma factor activity"/>
    <property type="evidence" value="ECO:0007669"/>
    <property type="project" value="UniProtKB-KW"/>
</dbReference>
<evidence type="ECO:0000256" key="2">
    <source>
        <dbReference type="ARBA" id="ARBA00023015"/>
    </source>
</evidence>
<comment type="similarity">
    <text evidence="1">Belongs to the sigma-70 factor family. ECF subfamily.</text>
</comment>
<dbReference type="GO" id="GO:0006352">
    <property type="term" value="P:DNA-templated transcription initiation"/>
    <property type="evidence" value="ECO:0007669"/>
    <property type="project" value="InterPro"/>
</dbReference>
<accession>A0AAJ6BDH5</accession>
<gene>
    <name evidence="7" type="ORF">P0Y53_14175</name>
</gene>
<keyword evidence="4" id="KW-0804">Transcription</keyword>
<dbReference type="InterPro" id="IPR013249">
    <property type="entry name" value="RNA_pol_sigma70_r4_t2"/>
</dbReference>
<dbReference type="CDD" id="cd06171">
    <property type="entry name" value="Sigma70_r4"/>
    <property type="match status" value="1"/>
</dbReference>